<dbReference type="EMBL" id="JANEYF010004507">
    <property type="protein sequence ID" value="KAJ8930964.1"/>
    <property type="molecule type" value="Genomic_DNA"/>
</dbReference>
<dbReference type="AlphaFoldDB" id="A0AAV8WWX1"/>
<gene>
    <name evidence="1" type="ORF">NQ314_016178</name>
</gene>
<comment type="caution">
    <text evidence="1">The sequence shown here is derived from an EMBL/GenBank/DDBJ whole genome shotgun (WGS) entry which is preliminary data.</text>
</comment>
<name>A0AAV8WWX1_9CUCU</name>
<evidence type="ECO:0000313" key="1">
    <source>
        <dbReference type="EMBL" id="KAJ8930964.1"/>
    </source>
</evidence>
<proteinExistence type="predicted"/>
<sequence length="127" mass="14275">MGVVCGPMGKVKLHVDLYKPLEQRFQIKGKKWDDSQDRAFTDSTKECGACVDPFKYVVPTETKQTIANLIANEKLRFPHDLPSPSYAGYRTRLSRGVGLSKVELPTVHPFLSTSQATTTRYAEDLKK</sequence>
<dbReference type="Proteomes" id="UP001162156">
    <property type="component" value="Unassembled WGS sequence"/>
</dbReference>
<accession>A0AAV8WWX1</accession>
<protein>
    <submittedName>
        <fullName evidence="1">Uncharacterized protein</fullName>
    </submittedName>
</protein>
<organism evidence="1 2">
    <name type="scientific">Rhamnusium bicolor</name>
    <dbReference type="NCBI Taxonomy" id="1586634"/>
    <lineage>
        <taxon>Eukaryota</taxon>
        <taxon>Metazoa</taxon>
        <taxon>Ecdysozoa</taxon>
        <taxon>Arthropoda</taxon>
        <taxon>Hexapoda</taxon>
        <taxon>Insecta</taxon>
        <taxon>Pterygota</taxon>
        <taxon>Neoptera</taxon>
        <taxon>Endopterygota</taxon>
        <taxon>Coleoptera</taxon>
        <taxon>Polyphaga</taxon>
        <taxon>Cucujiformia</taxon>
        <taxon>Chrysomeloidea</taxon>
        <taxon>Cerambycidae</taxon>
        <taxon>Lepturinae</taxon>
        <taxon>Rhagiini</taxon>
        <taxon>Rhamnusium</taxon>
    </lineage>
</organism>
<keyword evidence="2" id="KW-1185">Reference proteome</keyword>
<reference evidence="1" key="1">
    <citation type="journal article" date="2023" name="Insect Mol. Biol.">
        <title>Genome sequencing provides insights into the evolution of gene families encoding plant cell wall-degrading enzymes in longhorned beetles.</title>
        <authorList>
            <person name="Shin N.R."/>
            <person name="Okamura Y."/>
            <person name="Kirsch R."/>
            <person name="Pauchet Y."/>
        </authorList>
    </citation>
    <scope>NUCLEOTIDE SEQUENCE</scope>
    <source>
        <strain evidence="1">RBIC_L_NR</strain>
    </source>
</reference>
<evidence type="ECO:0000313" key="2">
    <source>
        <dbReference type="Proteomes" id="UP001162156"/>
    </source>
</evidence>